<feature type="transmembrane region" description="Helical" evidence="5">
    <location>
        <begin position="175"/>
        <end position="196"/>
    </location>
</feature>
<evidence type="ECO:0000256" key="1">
    <source>
        <dbReference type="ARBA" id="ARBA00004141"/>
    </source>
</evidence>
<dbReference type="AlphaFoldDB" id="A0A917U1E9"/>
<feature type="transmembrane region" description="Helical" evidence="5">
    <location>
        <begin position="76"/>
        <end position="93"/>
    </location>
</feature>
<keyword evidence="2 5" id="KW-0812">Transmembrane</keyword>
<evidence type="ECO:0000313" key="7">
    <source>
        <dbReference type="EMBL" id="GGM48659.1"/>
    </source>
</evidence>
<reference evidence="7" key="2">
    <citation type="submission" date="2020-09" db="EMBL/GenBank/DDBJ databases">
        <authorList>
            <person name="Sun Q."/>
            <person name="Ohkuma M."/>
        </authorList>
    </citation>
    <scope>NUCLEOTIDE SEQUENCE</scope>
    <source>
        <strain evidence="7">JCM 19831</strain>
    </source>
</reference>
<dbReference type="Proteomes" id="UP000642070">
    <property type="component" value="Unassembled WGS sequence"/>
</dbReference>
<proteinExistence type="predicted"/>
<feature type="domain" description="O-antigen ligase-related" evidence="6">
    <location>
        <begin position="278"/>
        <end position="399"/>
    </location>
</feature>
<dbReference type="GO" id="GO:0016020">
    <property type="term" value="C:membrane"/>
    <property type="evidence" value="ECO:0007669"/>
    <property type="project" value="UniProtKB-SubCell"/>
</dbReference>
<dbReference type="InterPro" id="IPR051533">
    <property type="entry name" value="WaaL-like"/>
</dbReference>
<keyword evidence="3 5" id="KW-1133">Transmembrane helix</keyword>
<sequence length="478" mass="48920">MVLVDSLALQRFPLIAVLAAATAGLVAQGGFYLPGRALVTALALAAAALAVREHLAAGKQAQVQEQPRRRTPWNRPTVLLAAAAGAVAAWALIRAATAGGWPTAAGVCVTLAVVVAAVAVTGRTRADERRSLADALVGLGVLVAVTAWAGVAWRIERWSVLVETKLWRGASTLTYPNAAAAVLAALALLALASLLADPGSTWRAVAAYLLLVGLGATLSRAGVLAFAAGALLLPFASAARAMLRHVAPAGLGAAVALAGLVPSFPAGGEPEPLPAVAALLIGGLLAVHLPRLHGRRLLAAWTSLLALAAGAVAFPASRPLPAQLDAIAVRRLTLDSMGREGALRSALDQVAAHPVLGTGPGLARFFWSDYEGKLVASRWVHNEYLQWLVDFGAVGLVLLGVLGAAVVVVLRRGRRSGAPHLLWTGAVAAIAALAVHSAFDFLWELAVVPLLFGVLVGMAGPLPGEEPAPSLTGEEQPQ</sequence>
<evidence type="ECO:0000256" key="2">
    <source>
        <dbReference type="ARBA" id="ARBA00022692"/>
    </source>
</evidence>
<comment type="subcellular location">
    <subcellularLocation>
        <location evidence="1">Membrane</location>
        <topology evidence="1">Multi-pass membrane protein</topology>
    </subcellularLocation>
</comment>
<evidence type="ECO:0000256" key="3">
    <source>
        <dbReference type="ARBA" id="ARBA00022989"/>
    </source>
</evidence>
<keyword evidence="4 5" id="KW-0472">Membrane</keyword>
<dbReference type="PANTHER" id="PTHR37422:SF23">
    <property type="entry name" value="TEICHURONIC ACID BIOSYNTHESIS PROTEIN TUAE"/>
    <property type="match status" value="1"/>
</dbReference>
<dbReference type="Pfam" id="PF04932">
    <property type="entry name" value="Wzy_C"/>
    <property type="match status" value="1"/>
</dbReference>
<feature type="transmembrane region" description="Helical" evidence="5">
    <location>
        <begin position="384"/>
        <end position="409"/>
    </location>
</feature>
<feature type="transmembrane region" description="Helical" evidence="5">
    <location>
        <begin position="272"/>
        <end position="290"/>
    </location>
</feature>
<evidence type="ECO:0000259" key="6">
    <source>
        <dbReference type="Pfam" id="PF04932"/>
    </source>
</evidence>
<feature type="transmembrane region" description="Helical" evidence="5">
    <location>
        <begin position="297"/>
        <end position="316"/>
    </location>
</feature>
<dbReference type="InterPro" id="IPR007016">
    <property type="entry name" value="O-antigen_ligase-rel_domated"/>
</dbReference>
<feature type="transmembrane region" description="Helical" evidence="5">
    <location>
        <begin position="99"/>
        <end position="120"/>
    </location>
</feature>
<dbReference type="PANTHER" id="PTHR37422">
    <property type="entry name" value="TEICHURONIC ACID BIOSYNTHESIS PROTEIN TUAE"/>
    <property type="match status" value="1"/>
</dbReference>
<evidence type="ECO:0000256" key="4">
    <source>
        <dbReference type="ARBA" id="ARBA00023136"/>
    </source>
</evidence>
<reference evidence="7" key="1">
    <citation type="journal article" date="2014" name="Int. J. Syst. Evol. Microbiol.">
        <title>Complete genome sequence of Corynebacterium casei LMG S-19264T (=DSM 44701T), isolated from a smear-ripened cheese.</title>
        <authorList>
            <consortium name="US DOE Joint Genome Institute (JGI-PGF)"/>
            <person name="Walter F."/>
            <person name="Albersmeier A."/>
            <person name="Kalinowski J."/>
            <person name="Ruckert C."/>
        </authorList>
    </citation>
    <scope>NUCLEOTIDE SEQUENCE</scope>
    <source>
        <strain evidence="7">JCM 19831</strain>
    </source>
</reference>
<feature type="transmembrane region" description="Helical" evidence="5">
    <location>
        <begin position="132"/>
        <end position="155"/>
    </location>
</feature>
<protein>
    <recommendedName>
        <fullName evidence="6">O-antigen ligase-related domain-containing protein</fullName>
    </recommendedName>
</protein>
<evidence type="ECO:0000256" key="5">
    <source>
        <dbReference type="SAM" id="Phobius"/>
    </source>
</evidence>
<gene>
    <name evidence="7" type="ORF">GCM10007977_057820</name>
</gene>
<evidence type="ECO:0000313" key="8">
    <source>
        <dbReference type="Proteomes" id="UP000642070"/>
    </source>
</evidence>
<name>A0A917U1E9_9ACTN</name>
<organism evidence="7 8">
    <name type="scientific">Dactylosporangium sucinum</name>
    <dbReference type="NCBI Taxonomy" id="1424081"/>
    <lineage>
        <taxon>Bacteria</taxon>
        <taxon>Bacillati</taxon>
        <taxon>Actinomycetota</taxon>
        <taxon>Actinomycetes</taxon>
        <taxon>Micromonosporales</taxon>
        <taxon>Micromonosporaceae</taxon>
        <taxon>Dactylosporangium</taxon>
    </lineage>
</organism>
<feature type="transmembrane region" description="Helical" evidence="5">
    <location>
        <begin position="208"/>
        <end position="233"/>
    </location>
</feature>
<feature type="transmembrane region" description="Helical" evidence="5">
    <location>
        <begin position="421"/>
        <end position="439"/>
    </location>
</feature>
<dbReference type="EMBL" id="BMPI01000031">
    <property type="protein sequence ID" value="GGM48659.1"/>
    <property type="molecule type" value="Genomic_DNA"/>
</dbReference>
<comment type="caution">
    <text evidence="7">The sequence shown here is derived from an EMBL/GenBank/DDBJ whole genome shotgun (WGS) entry which is preliminary data.</text>
</comment>
<feature type="transmembrane region" description="Helical" evidence="5">
    <location>
        <begin position="12"/>
        <end position="31"/>
    </location>
</feature>
<keyword evidence="8" id="KW-1185">Reference proteome</keyword>
<accession>A0A917U1E9</accession>